<organism evidence="13 14">
    <name type="scientific">Ruminococcus flavefaciens</name>
    <dbReference type="NCBI Taxonomy" id="1265"/>
    <lineage>
        <taxon>Bacteria</taxon>
        <taxon>Bacillati</taxon>
        <taxon>Bacillota</taxon>
        <taxon>Clostridia</taxon>
        <taxon>Eubacteriales</taxon>
        <taxon>Oscillospiraceae</taxon>
        <taxon>Ruminococcus</taxon>
    </lineage>
</organism>
<dbReference type="PANTHER" id="PTHR43616">
    <property type="entry name" value="GLYCEROL DEHYDROGENASE"/>
    <property type="match status" value="1"/>
</dbReference>
<evidence type="ECO:0000256" key="4">
    <source>
        <dbReference type="ARBA" id="ARBA00022857"/>
    </source>
</evidence>
<dbReference type="CDD" id="cd08174">
    <property type="entry name" value="G1PDH-like"/>
    <property type="match status" value="1"/>
</dbReference>
<name>A0A1H6HWE3_RUMFL</name>
<protein>
    <submittedName>
        <fullName evidence="13">Glycerol-1-phosphate dehydrogenase [NAD(P)+]</fullName>
    </submittedName>
</protein>
<evidence type="ECO:0000313" key="13">
    <source>
        <dbReference type="EMBL" id="SEH38440.1"/>
    </source>
</evidence>
<proteinExistence type="predicted"/>
<dbReference type="EMBL" id="FNWV01000001">
    <property type="protein sequence ID" value="SEH38440.1"/>
    <property type="molecule type" value="Genomic_DNA"/>
</dbReference>
<keyword evidence="7" id="KW-0443">Lipid metabolism</keyword>
<dbReference type="InterPro" id="IPR016205">
    <property type="entry name" value="Glycerol_DH"/>
</dbReference>
<evidence type="ECO:0000256" key="12">
    <source>
        <dbReference type="PIRSR" id="PIRSR000112-3"/>
    </source>
</evidence>
<evidence type="ECO:0000313" key="14">
    <source>
        <dbReference type="Proteomes" id="UP000183190"/>
    </source>
</evidence>
<dbReference type="Gene3D" id="3.40.50.1970">
    <property type="match status" value="1"/>
</dbReference>
<dbReference type="PIRSF" id="PIRSF000112">
    <property type="entry name" value="Glycerol_dehydrogenase"/>
    <property type="match status" value="1"/>
</dbReference>
<keyword evidence="5" id="KW-0560">Oxidoreductase</keyword>
<feature type="binding site" evidence="10">
    <location>
        <position position="174"/>
    </location>
    <ligand>
        <name>glycerol</name>
        <dbReference type="ChEBI" id="CHEBI:17754"/>
    </ligand>
</feature>
<dbReference type="SUPFAM" id="SSF56796">
    <property type="entry name" value="Dehydroquinate synthase-like"/>
    <property type="match status" value="1"/>
</dbReference>
<dbReference type="RefSeq" id="WP_074714076.1">
    <property type="nucleotide sequence ID" value="NZ_FNWV01000001.1"/>
</dbReference>
<keyword evidence="10" id="KW-0862">Zinc</keyword>
<dbReference type="AlphaFoldDB" id="A0A1H6HWE3"/>
<evidence type="ECO:0000256" key="8">
    <source>
        <dbReference type="ARBA" id="ARBA00023209"/>
    </source>
</evidence>
<comment type="cofactor">
    <cofactor evidence="10">
        <name>Zn(2+)</name>
        <dbReference type="ChEBI" id="CHEBI:29105"/>
    </cofactor>
    <text evidence="10">Binds 1 zinc ion per subunit.</text>
</comment>
<evidence type="ECO:0000256" key="2">
    <source>
        <dbReference type="ARBA" id="ARBA00022516"/>
    </source>
</evidence>
<dbReference type="GO" id="GO:0008654">
    <property type="term" value="P:phospholipid biosynthetic process"/>
    <property type="evidence" value="ECO:0007669"/>
    <property type="project" value="UniProtKB-KW"/>
</dbReference>
<feature type="binding site" evidence="12">
    <location>
        <position position="130"/>
    </location>
    <ligand>
        <name>NAD(+)</name>
        <dbReference type="ChEBI" id="CHEBI:57540"/>
    </ligand>
</feature>
<dbReference type="GO" id="GO:0046872">
    <property type="term" value="F:metal ion binding"/>
    <property type="evidence" value="ECO:0007669"/>
    <property type="project" value="UniProtKB-KW"/>
</dbReference>
<feature type="binding site" evidence="10">
    <location>
        <position position="270"/>
    </location>
    <ligand>
        <name>glycerol</name>
        <dbReference type="ChEBI" id="CHEBI:17754"/>
    </ligand>
</feature>
<evidence type="ECO:0000256" key="5">
    <source>
        <dbReference type="ARBA" id="ARBA00023002"/>
    </source>
</evidence>
<keyword evidence="1" id="KW-0963">Cytoplasm</keyword>
<evidence type="ECO:0000256" key="7">
    <source>
        <dbReference type="ARBA" id="ARBA00023098"/>
    </source>
</evidence>
<dbReference type="InterPro" id="IPR032837">
    <property type="entry name" value="G1PDH"/>
</dbReference>
<evidence type="ECO:0000256" key="1">
    <source>
        <dbReference type="ARBA" id="ARBA00022490"/>
    </source>
</evidence>
<keyword evidence="6 12" id="KW-0520">NAD</keyword>
<dbReference type="Gene3D" id="1.20.1090.10">
    <property type="entry name" value="Dehydroquinate synthase-like - alpha domain"/>
    <property type="match status" value="1"/>
</dbReference>
<sequence length="354" mass="39271">MNQHTRFNLPICLAVEEDAFFHSDEIVKRYIPDIIGQKTIIISEEFLIGIYKDKIMDISSDFGNAEIVAMKSASFDEAVSIAKKVCVEDVKVIIGIGGGRVLDTAKYAAHISKAVYICMPTSLSNDSLASPFSVLETYGKARKTLTCKIPTAIIVDTNMIINAPEGQTLSGIGDTIAKHTALFDWKLSASKTNSRVDDFAYALSRMSYDSVYHCDEKDMKNRVFIRILSRALVMGGLAMEIAGSSRPCSGSEHLFAHAIEEYYPDVKISHGLAVALGSIPACIFQGQTPQGLLDFFRTYKLDINPKSYGITEDMFADMWDKARTVRTGRITILDDIKLDRVQLDEIYSRMVEGK</sequence>
<keyword evidence="8" id="KW-0594">Phospholipid biosynthesis</keyword>
<evidence type="ECO:0000256" key="9">
    <source>
        <dbReference type="ARBA" id="ARBA00023264"/>
    </source>
</evidence>
<dbReference type="Proteomes" id="UP000183190">
    <property type="component" value="Unassembled WGS sequence"/>
</dbReference>
<reference evidence="13 14" key="1">
    <citation type="submission" date="2016-10" db="EMBL/GenBank/DDBJ databases">
        <authorList>
            <person name="de Groot N.N."/>
        </authorList>
    </citation>
    <scope>NUCLEOTIDE SEQUENCE [LARGE SCALE GENOMIC DNA]</scope>
    <source>
        <strain evidence="13 14">YAD2003</strain>
    </source>
</reference>
<dbReference type="Pfam" id="PF13685">
    <property type="entry name" value="Fe-ADH_2"/>
    <property type="match status" value="1"/>
</dbReference>
<feature type="binding site" evidence="10">
    <location>
        <position position="253"/>
    </location>
    <ligand>
        <name>glycerol</name>
        <dbReference type="ChEBI" id="CHEBI:17754"/>
    </ligand>
</feature>
<dbReference type="OrthoDB" id="9763580at2"/>
<feature type="binding site" evidence="11">
    <location>
        <position position="126"/>
    </location>
    <ligand>
        <name>glycerol</name>
        <dbReference type="ChEBI" id="CHEBI:17754"/>
    </ligand>
</feature>
<evidence type="ECO:0000256" key="10">
    <source>
        <dbReference type="PIRSR" id="PIRSR000112-1"/>
    </source>
</evidence>
<feature type="binding site" evidence="12">
    <location>
        <begin position="99"/>
        <end position="103"/>
    </location>
    <ligand>
        <name>NAD(+)</name>
        <dbReference type="ChEBI" id="CHEBI:57540"/>
    </ligand>
</feature>
<evidence type="ECO:0000256" key="6">
    <source>
        <dbReference type="ARBA" id="ARBA00023027"/>
    </source>
</evidence>
<accession>A0A1H6HWE3</accession>
<feature type="binding site" evidence="12">
    <location>
        <begin position="121"/>
        <end position="124"/>
    </location>
    <ligand>
        <name>NAD(+)</name>
        <dbReference type="ChEBI" id="CHEBI:57540"/>
    </ligand>
</feature>
<gene>
    <name evidence="13" type="ORF">SAMN02910265_00235</name>
</gene>
<evidence type="ECO:0000256" key="11">
    <source>
        <dbReference type="PIRSR" id="PIRSR000112-2"/>
    </source>
</evidence>
<keyword evidence="2" id="KW-0444">Lipid biosynthesis</keyword>
<keyword evidence="9" id="KW-1208">Phospholipid metabolism</keyword>
<evidence type="ECO:0000256" key="3">
    <source>
        <dbReference type="ARBA" id="ARBA00022723"/>
    </source>
</evidence>
<dbReference type="PANTHER" id="PTHR43616:SF5">
    <property type="entry name" value="GLYCEROL DEHYDROGENASE 1"/>
    <property type="match status" value="1"/>
</dbReference>
<keyword evidence="3 10" id="KW-0479">Metal-binding</keyword>
<dbReference type="GO" id="GO:0016614">
    <property type="term" value="F:oxidoreductase activity, acting on CH-OH group of donors"/>
    <property type="evidence" value="ECO:0007669"/>
    <property type="project" value="InterPro"/>
</dbReference>
<keyword evidence="4" id="KW-0521">NADP</keyword>